<proteinExistence type="predicted"/>
<name>A0A6N7S3S1_9FIRM</name>
<dbReference type="GO" id="GO:0005524">
    <property type="term" value="F:ATP binding"/>
    <property type="evidence" value="ECO:0007669"/>
    <property type="project" value="UniProtKB-KW"/>
</dbReference>
<dbReference type="Pfam" id="PF00005">
    <property type="entry name" value="ABC_tran"/>
    <property type="match status" value="1"/>
</dbReference>
<gene>
    <name evidence="5" type="ORF">GKD88_05350</name>
    <name evidence="4" type="ORF">GKE08_04010</name>
</gene>
<dbReference type="InterPro" id="IPR027417">
    <property type="entry name" value="P-loop_NTPase"/>
</dbReference>
<dbReference type="EMBL" id="WKPJ01000003">
    <property type="protein sequence ID" value="MSA88484.1"/>
    <property type="molecule type" value="Genomic_DNA"/>
</dbReference>
<feature type="domain" description="ABC transporter" evidence="3">
    <location>
        <begin position="3"/>
        <end position="227"/>
    </location>
</feature>
<dbReference type="Proteomes" id="UP000480929">
    <property type="component" value="Unassembled WGS sequence"/>
</dbReference>
<dbReference type="OrthoDB" id="9804819at2"/>
<comment type="caution">
    <text evidence="4">The sequence shown here is derived from an EMBL/GenBank/DDBJ whole genome shotgun (WGS) entry which is preliminary data.</text>
</comment>
<keyword evidence="1" id="KW-0547">Nucleotide-binding</keyword>
<dbReference type="InterPro" id="IPR003593">
    <property type="entry name" value="AAA+_ATPase"/>
</dbReference>
<reference evidence="6 7" key="1">
    <citation type="journal article" date="2019" name="Nat. Med.">
        <title>A library of human gut bacterial isolates paired with longitudinal multiomics data enables mechanistic microbiome research.</title>
        <authorList>
            <person name="Poyet M."/>
            <person name="Groussin M."/>
            <person name="Gibbons S.M."/>
            <person name="Avila-Pacheco J."/>
            <person name="Jiang X."/>
            <person name="Kearney S.M."/>
            <person name="Perrotta A.R."/>
            <person name="Berdy B."/>
            <person name="Zhao S."/>
            <person name="Lieberman T.D."/>
            <person name="Swanson P.K."/>
            <person name="Smith M."/>
            <person name="Roesemann S."/>
            <person name="Alexander J.E."/>
            <person name="Rich S.A."/>
            <person name="Livny J."/>
            <person name="Vlamakis H."/>
            <person name="Clish C."/>
            <person name="Bullock K."/>
            <person name="Deik A."/>
            <person name="Scott J."/>
            <person name="Pierce K.A."/>
            <person name="Xavier R.J."/>
            <person name="Alm E.J."/>
        </authorList>
    </citation>
    <scope>NUCLEOTIDE SEQUENCE [LARGE SCALE GENOMIC DNA]</scope>
    <source>
        <strain evidence="4 6">BIOML-A4</strain>
        <strain evidence="5 7">BIOML-A5</strain>
    </source>
</reference>
<organism evidence="4 6">
    <name type="scientific">Holdemania massiliensis</name>
    <dbReference type="NCBI Taxonomy" id="1468449"/>
    <lineage>
        <taxon>Bacteria</taxon>
        <taxon>Bacillati</taxon>
        <taxon>Bacillota</taxon>
        <taxon>Erysipelotrichia</taxon>
        <taxon>Erysipelotrichales</taxon>
        <taxon>Erysipelotrichaceae</taxon>
        <taxon>Holdemania</taxon>
    </lineage>
</organism>
<dbReference type="SUPFAM" id="SSF52540">
    <property type="entry name" value="P-loop containing nucleoside triphosphate hydrolases"/>
    <property type="match status" value="1"/>
</dbReference>
<dbReference type="Proteomes" id="UP000433575">
    <property type="component" value="Unassembled WGS sequence"/>
</dbReference>
<evidence type="ECO:0000313" key="5">
    <source>
        <dbReference type="EMBL" id="MSC32542.1"/>
    </source>
</evidence>
<evidence type="ECO:0000313" key="6">
    <source>
        <dbReference type="Proteomes" id="UP000433575"/>
    </source>
</evidence>
<dbReference type="CDD" id="cd03230">
    <property type="entry name" value="ABC_DR_subfamily_A"/>
    <property type="match status" value="1"/>
</dbReference>
<dbReference type="EMBL" id="WKPI01000006">
    <property type="protein sequence ID" value="MSC32542.1"/>
    <property type="molecule type" value="Genomic_DNA"/>
</dbReference>
<dbReference type="RefSeq" id="WP_020223286.1">
    <property type="nucleotide sequence ID" value="NZ_AP031450.1"/>
</dbReference>
<dbReference type="GeneID" id="42455178"/>
<evidence type="ECO:0000313" key="4">
    <source>
        <dbReference type="EMBL" id="MSA88484.1"/>
    </source>
</evidence>
<evidence type="ECO:0000256" key="1">
    <source>
        <dbReference type="ARBA" id="ARBA00022741"/>
    </source>
</evidence>
<sequence>MMLIVDKVTKSIGTKKILQECSLNVQAGQICGLAGPNGAGKTTLLNCIAGVLTPEAGQIELDGKDLIHQPLNRKALFLISDDFDFHPFGTIRQMKEFFDIFYSLDEGELARHFNHFKLEEKNGIYSLSKGQKRQVLFSIALSLDLRLLMVDEVYDGLDWNVRRYLVRELTNRISDKSMALLLVSHSLKEIKGICDHCFLMKDQSIVAQEDLLENHLFRIQLVFREECKPDFKALEIIRTQQIGKCWNAIVRANEQTLRRVMAQLSPVLADVQPLSLEDYFSLMTDSSWKGEEEDDGEIF</sequence>
<keyword evidence="7" id="KW-1185">Reference proteome</keyword>
<keyword evidence="2 4" id="KW-0067">ATP-binding</keyword>
<evidence type="ECO:0000313" key="7">
    <source>
        <dbReference type="Proteomes" id="UP000480929"/>
    </source>
</evidence>
<dbReference type="Gene3D" id="3.40.50.300">
    <property type="entry name" value="P-loop containing nucleotide triphosphate hydrolases"/>
    <property type="match status" value="1"/>
</dbReference>
<dbReference type="SMART" id="SM00382">
    <property type="entry name" value="AAA"/>
    <property type="match status" value="1"/>
</dbReference>
<dbReference type="AlphaFoldDB" id="A0A6N7S3S1"/>
<dbReference type="PANTHER" id="PTHR43158">
    <property type="entry name" value="SKFA PEPTIDE EXPORT ATP-BINDING PROTEIN SKFE"/>
    <property type="match status" value="1"/>
</dbReference>
<dbReference type="PROSITE" id="PS50893">
    <property type="entry name" value="ABC_TRANSPORTER_2"/>
    <property type="match status" value="1"/>
</dbReference>
<protein>
    <submittedName>
        <fullName evidence="4">ATP-binding cassette domain-containing protein</fullName>
    </submittedName>
</protein>
<evidence type="ECO:0000256" key="2">
    <source>
        <dbReference type="ARBA" id="ARBA00022840"/>
    </source>
</evidence>
<dbReference type="GO" id="GO:0016887">
    <property type="term" value="F:ATP hydrolysis activity"/>
    <property type="evidence" value="ECO:0007669"/>
    <property type="project" value="InterPro"/>
</dbReference>
<evidence type="ECO:0000259" key="3">
    <source>
        <dbReference type="PROSITE" id="PS50893"/>
    </source>
</evidence>
<dbReference type="InterPro" id="IPR003439">
    <property type="entry name" value="ABC_transporter-like_ATP-bd"/>
</dbReference>
<accession>A0A6N7S3S1</accession>
<dbReference type="PANTHER" id="PTHR43158:SF2">
    <property type="entry name" value="SKFA PEPTIDE EXPORT ATP-BINDING PROTEIN SKFE"/>
    <property type="match status" value="1"/>
</dbReference>